<dbReference type="Gene3D" id="3.90.660.50">
    <property type="match status" value="1"/>
</dbReference>
<comment type="similarity">
    <text evidence="1">Belongs to the carotenoid/retinoid oxidoreductase family.</text>
</comment>
<comment type="caution">
    <text evidence="3">The sequence shown here is derived from an EMBL/GenBank/DDBJ whole genome shotgun (WGS) entry which is preliminary data.</text>
</comment>
<evidence type="ECO:0000313" key="3">
    <source>
        <dbReference type="EMBL" id="MBB3941391.1"/>
    </source>
</evidence>
<dbReference type="InterPro" id="IPR002937">
    <property type="entry name" value="Amino_oxidase"/>
</dbReference>
<accession>A0A7W6C0S6</accession>
<keyword evidence="4" id="KW-1185">Reference proteome</keyword>
<dbReference type="GO" id="GO:0016491">
    <property type="term" value="F:oxidoreductase activity"/>
    <property type="evidence" value="ECO:0007669"/>
    <property type="project" value="InterPro"/>
</dbReference>
<dbReference type="Pfam" id="PF01593">
    <property type="entry name" value="Amino_oxidase"/>
    <property type="match status" value="1"/>
</dbReference>
<dbReference type="EMBL" id="JACIDY010000008">
    <property type="protein sequence ID" value="MBB3941391.1"/>
    <property type="molecule type" value="Genomic_DNA"/>
</dbReference>
<proteinExistence type="inferred from homology"/>
<dbReference type="InterPro" id="IPR036188">
    <property type="entry name" value="FAD/NAD-bd_sf"/>
</dbReference>
<dbReference type="PANTHER" id="PTHR43734:SF1">
    <property type="entry name" value="PHYTOENE DESATURASE"/>
    <property type="match status" value="1"/>
</dbReference>
<evidence type="ECO:0000313" key="4">
    <source>
        <dbReference type="Proteomes" id="UP000561459"/>
    </source>
</evidence>
<sequence length="439" mass="45845">MKVYDVVVVGAGAGGLFAAACVAAKGFAVLLLDDGERVGGRATSYQIDGFTVNTGAIALKTGGVMQDILDDLGIALDVRIPEPRTTFRVGGRSVAAGKGGLGILLGSLTKAAARIGQTFAQARHGELPEESQTTQEWLNGFTRNQTVHGLFRNLCGVLFAVHPAELPARTFLSFFARSASVPFGYCPCGTIGVWEDVANVIRARGGEIRLATTVERIVVEGGLARGVIVAGSDGGTFIGARAVISNTGVTGTIALVGAEALGKEYTALAARRIKPTTIYNLYLASREKIIESAGLVTLADTQRLCTVGDMTLTCPELAPPGWHMYVAYAVPQPGDRMDDAAQIESALAELQREYPAFASARVLLAERMVGSRTRAGYAMDQATPVANLWNVGDAVISEGDGGTQACAETGRKAADMAISFLRAVSTRTDSAGIPFAGSL</sequence>
<dbReference type="PRINTS" id="PR00411">
    <property type="entry name" value="PNDRDTASEI"/>
</dbReference>
<dbReference type="AlphaFoldDB" id="A0A7W6C0S6"/>
<dbReference type="RefSeq" id="WP_183618170.1">
    <property type="nucleotide sequence ID" value="NZ_JACIDY010000008.1"/>
</dbReference>
<evidence type="ECO:0000256" key="1">
    <source>
        <dbReference type="ARBA" id="ARBA00006046"/>
    </source>
</evidence>
<dbReference type="SUPFAM" id="SSF51905">
    <property type="entry name" value="FAD/NAD(P)-binding domain"/>
    <property type="match status" value="1"/>
</dbReference>
<evidence type="ECO:0000259" key="2">
    <source>
        <dbReference type="Pfam" id="PF01593"/>
    </source>
</evidence>
<protein>
    <submittedName>
        <fullName evidence="3">Phytoene dehydrogenase-like protein</fullName>
    </submittedName>
</protein>
<gene>
    <name evidence="3" type="ORF">GGR39_003067</name>
</gene>
<organism evidence="3 4">
    <name type="scientific">Novosphingobium fluoreni</name>
    <dbReference type="NCBI Taxonomy" id="1391222"/>
    <lineage>
        <taxon>Bacteria</taxon>
        <taxon>Pseudomonadati</taxon>
        <taxon>Pseudomonadota</taxon>
        <taxon>Alphaproteobacteria</taxon>
        <taxon>Sphingomonadales</taxon>
        <taxon>Sphingomonadaceae</taxon>
        <taxon>Novosphingobium</taxon>
    </lineage>
</organism>
<dbReference type="PROSITE" id="PS51257">
    <property type="entry name" value="PROKAR_LIPOPROTEIN"/>
    <property type="match status" value="1"/>
</dbReference>
<dbReference type="Gene3D" id="3.50.50.60">
    <property type="entry name" value="FAD/NAD(P)-binding domain"/>
    <property type="match status" value="1"/>
</dbReference>
<dbReference type="Proteomes" id="UP000561459">
    <property type="component" value="Unassembled WGS sequence"/>
</dbReference>
<feature type="domain" description="Amine oxidase" evidence="2">
    <location>
        <begin position="14"/>
        <end position="415"/>
    </location>
</feature>
<name>A0A7W6C0S6_9SPHN</name>
<dbReference type="PANTHER" id="PTHR43734">
    <property type="entry name" value="PHYTOENE DESATURASE"/>
    <property type="match status" value="1"/>
</dbReference>
<reference evidence="3 4" key="1">
    <citation type="submission" date="2020-08" db="EMBL/GenBank/DDBJ databases">
        <title>Genomic Encyclopedia of Type Strains, Phase IV (KMG-IV): sequencing the most valuable type-strain genomes for metagenomic binning, comparative biology and taxonomic classification.</title>
        <authorList>
            <person name="Goeker M."/>
        </authorList>
    </citation>
    <scope>NUCLEOTIDE SEQUENCE [LARGE SCALE GENOMIC DNA]</scope>
    <source>
        <strain evidence="3 4">DSM 27568</strain>
    </source>
</reference>